<protein>
    <recommendedName>
        <fullName evidence="3 10">Carbonic anhydrase</fullName>
        <ecNumber evidence="2 10">4.2.1.1</ecNumber>
    </recommendedName>
    <alternativeName>
        <fullName evidence="7 10">Carbonate dehydratase</fullName>
    </alternativeName>
</protein>
<dbReference type="EC" id="4.2.1.1" evidence="2 10"/>
<evidence type="ECO:0000256" key="9">
    <source>
        <dbReference type="PIRSR" id="PIRSR601765-1"/>
    </source>
</evidence>
<dbReference type="InterPro" id="IPR036874">
    <property type="entry name" value="Carbonic_anhydrase_sf"/>
</dbReference>
<accession>A0A919KGY0</accession>
<dbReference type="CDD" id="cd00884">
    <property type="entry name" value="beta_CA_cladeB"/>
    <property type="match status" value="1"/>
</dbReference>
<evidence type="ECO:0000256" key="8">
    <source>
        <dbReference type="ARBA" id="ARBA00048348"/>
    </source>
</evidence>
<dbReference type="GO" id="GO:0015976">
    <property type="term" value="P:carbon utilization"/>
    <property type="evidence" value="ECO:0007669"/>
    <property type="project" value="InterPro"/>
</dbReference>
<dbReference type="GO" id="GO:0008270">
    <property type="term" value="F:zinc ion binding"/>
    <property type="evidence" value="ECO:0007669"/>
    <property type="project" value="UniProtKB-UniRule"/>
</dbReference>
<evidence type="ECO:0000256" key="6">
    <source>
        <dbReference type="ARBA" id="ARBA00023239"/>
    </source>
</evidence>
<dbReference type="Proteomes" id="UP000623958">
    <property type="component" value="Unassembled WGS sequence"/>
</dbReference>
<evidence type="ECO:0000256" key="7">
    <source>
        <dbReference type="ARBA" id="ARBA00031969"/>
    </source>
</evidence>
<dbReference type="AlphaFoldDB" id="A0A919KGY0"/>
<evidence type="ECO:0000313" key="12">
    <source>
        <dbReference type="Proteomes" id="UP000623958"/>
    </source>
</evidence>
<dbReference type="PROSITE" id="PS00705">
    <property type="entry name" value="PROK_CO2_ANHYDRASE_2"/>
    <property type="match status" value="1"/>
</dbReference>
<evidence type="ECO:0000256" key="3">
    <source>
        <dbReference type="ARBA" id="ARBA00014628"/>
    </source>
</evidence>
<dbReference type="EMBL" id="BNBA01000004">
    <property type="protein sequence ID" value="GHH48609.1"/>
    <property type="molecule type" value="Genomic_DNA"/>
</dbReference>
<feature type="binding site" evidence="9">
    <location>
        <position position="38"/>
    </location>
    <ligand>
        <name>Zn(2+)</name>
        <dbReference type="ChEBI" id="CHEBI:29105"/>
    </ligand>
</feature>
<evidence type="ECO:0000256" key="4">
    <source>
        <dbReference type="ARBA" id="ARBA00022723"/>
    </source>
</evidence>
<comment type="caution">
    <text evidence="11">The sequence shown here is derived from an EMBL/GenBank/DDBJ whole genome shotgun (WGS) entry which is preliminary data.</text>
</comment>
<evidence type="ECO:0000256" key="5">
    <source>
        <dbReference type="ARBA" id="ARBA00022833"/>
    </source>
</evidence>
<feature type="binding site" evidence="9">
    <location>
        <position position="95"/>
    </location>
    <ligand>
        <name>Zn(2+)</name>
        <dbReference type="ChEBI" id="CHEBI:29105"/>
    </ligand>
</feature>
<keyword evidence="5 9" id="KW-0862">Zinc</keyword>
<dbReference type="InterPro" id="IPR001765">
    <property type="entry name" value="Carbonic_anhydrase"/>
</dbReference>
<evidence type="ECO:0000313" key="11">
    <source>
        <dbReference type="EMBL" id="GHH48609.1"/>
    </source>
</evidence>
<feature type="binding site" evidence="9">
    <location>
        <position position="98"/>
    </location>
    <ligand>
        <name>Zn(2+)</name>
        <dbReference type="ChEBI" id="CHEBI:29105"/>
    </ligand>
</feature>
<comment type="cofactor">
    <cofactor evidence="9">
        <name>Zn(2+)</name>
        <dbReference type="ChEBI" id="CHEBI:29105"/>
    </cofactor>
    <text evidence="9">Binds 1 zinc ion per subunit.</text>
</comment>
<evidence type="ECO:0000256" key="10">
    <source>
        <dbReference type="RuleBase" id="RU003956"/>
    </source>
</evidence>
<evidence type="ECO:0000256" key="1">
    <source>
        <dbReference type="ARBA" id="ARBA00006217"/>
    </source>
</evidence>
<comment type="similarity">
    <text evidence="1 10">Belongs to the beta-class carbonic anhydrase family.</text>
</comment>
<proteinExistence type="inferred from homology"/>
<reference evidence="11" key="1">
    <citation type="journal article" date="2014" name="Int. J. Syst. Evol. Microbiol.">
        <title>Complete genome sequence of Corynebacterium casei LMG S-19264T (=DSM 44701T), isolated from a smear-ripened cheese.</title>
        <authorList>
            <consortium name="US DOE Joint Genome Institute (JGI-PGF)"/>
            <person name="Walter F."/>
            <person name="Albersmeier A."/>
            <person name="Kalinowski J."/>
            <person name="Ruckert C."/>
        </authorList>
    </citation>
    <scope>NUCLEOTIDE SEQUENCE</scope>
    <source>
        <strain evidence="11">JCM 13306</strain>
    </source>
</reference>
<dbReference type="InterPro" id="IPR015892">
    <property type="entry name" value="Carbonic_anhydrase_CS"/>
</dbReference>
<organism evidence="11 12">
    <name type="scientific">Xanthomonas boreopolis</name>
    <dbReference type="NCBI Taxonomy" id="86183"/>
    <lineage>
        <taxon>Bacteria</taxon>
        <taxon>Pseudomonadati</taxon>
        <taxon>Pseudomonadota</taxon>
        <taxon>Gammaproteobacteria</taxon>
        <taxon>Lysobacterales</taxon>
        <taxon>Lysobacteraceae</taxon>
        <taxon>Xanthomonas</taxon>
    </lineage>
</organism>
<dbReference type="FunFam" id="3.40.1050.10:FF:000003">
    <property type="entry name" value="Carbonic anhydrase"/>
    <property type="match status" value="1"/>
</dbReference>
<dbReference type="SMART" id="SM00947">
    <property type="entry name" value="Pro_CA"/>
    <property type="match status" value="1"/>
</dbReference>
<name>A0A919KGY0_9XANT</name>
<keyword evidence="4 9" id="KW-0479">Metal-binding</keyword>
<keyword evidence="6 10" id="KW-0456">Lyase</keyword>
<sequence>MIEGFRHFRQHVYPGQRDLFRQLAAGQKPHTLFITRADSRVMPELMFSARPGELFVYRNIGNVVPPYSQHVSGVVAAIEYAVAVLGVRHVVVCGHSDCGAMKAVLKPESLQGVPSVAAWLKHTDSARHVAVHHGHAPDSEQALACLTEENVVAQLDHLRTQPVVASRLAAGTLRIHGWIYDIAHGEIRAFDARSGRFVPLLIEDGRTPEATPPPRLALEAALEAETA</sequence>
<comment type="catalytic activity">
    <reaction evidence="8 10">
        <text>hydrogencarbonate + H(+) = CO2 + H2O</text>
        <dbReference type="Rhea" id="RHEA:10748"/>
        <dbReference type="ChEBI" id="CHEBI:15377"/>
        <dbReference type="ChEBI" id="CHEBI:15378"/>
        <dbReference type="ChEBI" id="CHEBI:16526"/>
        <dbReference type="ChEBI" id="CHEBI:17544"/>
        <dbReference type="EC" id="4.2.1.1"/>
    </reaction>
</comment>
<dbReference type="GO" id="GO:0004089">
    <property type="term" value="F:carbonate dehydratase activity"/>
    <property type="evidence" value="ECO:0007669"/>
    <property type="project" value="UniProtKB-UniRule"/>
</dbReference>
<evidence type="ECO:0000256" key="2">
    <source>
        <dbReference type="ARBA" id="ARBA00012925"/>
    </source>
</evidence>
<dbReference type="InterPro" id="IPR045066">
    <property type="entry name" value="Beta_CA_cladeB"/>
</dbReference>
<dbReference type="Gene3D" id="3.40.1050.10">
    <property type="entry name" value="Carbonic anhydrase"/>
    <property type="match status" value="1"/>
</dbReference>
<comment type="function">
    <text evidence="10">Reversible hydration of carbon dioxide.</text>
</comment>
<gene>
    <name evidence="11" type="primary">cynT</name>
    <name evidence="11" type="ORF">GCM10009090_06830</name>
</gene>
<dbReference type="Pfam" id="PF00484">
    <property type="entry name" value="Pro_CA"/>
    <property type="match status" value="1"/>
</dbReference>
<keyword evidence="12" id="KW-1185">Reference proteome</keyword>
<dbReference type="PANTHER" id="PTHR11002">
    <property type="entry name" value="CARBONIC ANHYDRASE"/>
    <property type="match status" value="1"/>
</dbReference>
<dbReference type="PANTHER" id="PTHR11002:SF76">
    <property type="entry name" value="CARBONIC ANHYDRASE"/>
    <property type="match status" value="1"/>
</dbReference>
<reference evidence="11" key="2">
    <citation type="submission" date="2020-09" db="EMBL/GenBank/DDBJ databases">
        <authorList>
            <person name="Sun Q."/>
            <person name="Ohkuma M."/>
        </authorList>
    </citation>
    <scope>NUCLEOTIDE SEQUENCE</scope>
    <source>
        <strain evidence="11">JCM 13306</strain>
    </source>
</reference>
<dbReference type="SUPFAM" id="SSF53056">
    <property type="entry name" value="beta-carbonic anhydrase, cab"/>
    <property type="match status" value="1"/>
</dbReference>